<dbReference type="EMBL" id="NOWC01000009">
    <property type="protein sequence ID" value="OZS74817.1"/>
    <property type="molecule type" value="Genomic_DNA"/>
</dbReference>
<name>A0A264VVL3_PRORE</name>
<feature type="transmembrane region" description="Helical" evidence="8">
    <location>
        <begin position="156"/>
        <end position="177"/>
    </location>
</feature>
<evidence type="ECO:0000256" key="4">
    <source>
        <dbReference type="ARBA" id="ARBA00022741"/>
    </source>
</evidence>
<evidence type="ECO:0000256" key="6">
    <source>
        <dbReference type="ARBA" id="ARBA00023118"/>
    </source>
</evidence>
<comment type="caution">
    <text evidence="10">The sequence shown here is derived from an EMBL/GenBank/DDBJ whole genome shotgun (WGS) entry which is preliminary data.</text>
</comment>
<keyword evidence="3 8" id="KW-0812">Transmembrane</keyword>
<evidence type="ECO:0000256" key="3">
    <source>
        <dbReference type="ARBA" id="ARBA00022692"/>
    </source>
</evidence>
<dbReference type="AlphaFoldDB" id="A0A264VVL3"/>
<proteinExistence type="predicted"/>
<accession>A0A264VVL3</accession>
<evidence type="ECO:0000256" key="8">
    <source>
        <dbReference type="SAM" id="Phobius"/>
    </source>
</evidence>
<keyword evidence="5 8" id="KW-1133">Transmembrane helix</keyword>
<evidence type="ECO:0000256" key="2">
    <source>
        <dbReference type="ARBA" id="ARBA00022475"/>
    </source>
</evidence>
<evidence type="ECO:0000256" key="7">
    <source>
        <dbReference type="ARBA" id="ARBA00023136"/>
    </source>
</evidence>
<gene>
    <name evidence="10" type="ORF">CHI95_09545</name>
</gene>
<feature type="transmembrane region" description="Helical" evidence="8">
    <location>
        <begin position="67"/>
        <end position="89"/>
    </location>
</feature>
<evidence type="ECO:0000313" key="11">
    <source>
        <dbReference type="Proteomes" id="UP000216001"/>
    </source>
</evidence>
<comment type="subcellular location">
    <subcellularLocation>
        <location evidence="1">Cell membrane</location>
    </subcellularLocation>
</comment>
<organism evidence="10 11">
    <name type="scientific">Providencia rettgeri</name>
    <dbReference type="NCBI Taxonomy" id="587"/>
    <lineage>
        <taxon>Bacteria</taxon>
        <taxon>Pseudomonadati</taxon>
        <taxon>Pseudomonadota</taxon>
        <taxon>Gammaproteobacteria</taxon>
        <taxon>Enterobacterales</taxon>
        <taxon>Morganellaceae</taxon>
        <taxon>Providencia</taxon>
    </lineage>
</organism>
<sequence>MDQNKFTSKEQIDLLQKMIVRTDGFHNYANTKSTIILTFIAAIIAAICTNINKALTYLESSDIDHVIVIFKILAFISIVLLCIALKIVLQTVIPFTEKSNTKNIYSFIDISAYYNSESNYINSFKSETEEEFINSLAALQYNLSTGLIKKYEKHKLAIEIMSYSLSLIFIDILIMFLA</sequence>
<reference evidence="10 11" key="1">
    <citation type="submission" date="2017-07" db="EMBL/GenBank/DDBJ databases">
        <title>blaIMP-27 on transferable plasmids in Proteus mirabilis and Providencia rettgeri.</title>
        <authorList>
            <person name="Potter R."/>
        </authorList>
    </citation>
    <scope>NUCLEOTIDE SEQUENCE [LARGE SCALE GENOMIC DNA]</scope>
    <source>
        <strain evidence="10 11">PR1</strain>
    </source>
</reference>
<evidence type="ECO:0000313" key="10">
    <source>
        <dbReference type="EMBL" id="OZS74817.1"/>
    </source>
</evidence>
<dbReference type="Pfam" id="PF18967">
    <property type="entry name" value="PycTM"/>
    <property type="match status" value="1"/>
</dbReference>
<protein>
    <recommendedName>
        <fullName evidence="9">Pycsar effector protein domain-containing protein</fullName>
    </recommendedName>
</protein>
<evidence type="ECO:0000259" key="9">
    <source>
        <dbReference type="Pfam" id="PF18967"/>
    </source>
</evidence>
<feature type="transmembrane region" description="Helical" evidence="8">
    <location>
        <begin position="35"/>
        <end position="55"/>
    </location>
</feature>
<keyword evidence="7 8" id="KW-0472">Membrane</keyword>
<feature type="domain" description="Pycsar effector protein" evidence="9">
    <location>
        <begin position="15"/>
        <end position="173"/>
    </location>
</feature>
<keyword evidence="6" id="KW-0051">Antiviral defense</keyword>
<dbReference type="Proteomes" id="UP000216001">
    <property type="component" value="Unassembled WGS sequence"/>
</dbReference>
<keyword evidence="4" id="KW-0547">Nucleotide-binding</keyword>
<dbReference type="RefSeq" id="WP_094961505.1">
    <property type="nucleotide sequence ID" value="NZ_NOWC01000009.1"/>
</dbReference>
<keyword evidence="2" id="KW-1003">Cell membrane</keyword>
<dbReference type="InterPro" id="IPR043760">
    <property type="entry name" value="PycTM_dom"/>
</dbReference>
<evidence type="ECO:0000256" key="5">
    <source>
        <dbReference type="ARBA" id="ARBA00022989"/>
    </source>
</evidence>
<evidence type="ECO:0000256" key="1">
    <source>
        <dbReference type="ARBA" id="ARBA00004236"/>
    </source>
</evidence>